<dbReference type="AlphaFoldDB" id="A0AA37F8W5"/>
<dbReference type="SUPFAM" id="SSF56645">
    <property type="entry name" value="Acyl-CoA dehydrogenase NM domain-like"/>
    <property type="match status" value="1"/>
</dbReference>
<accession>A0AA37F8W5</accession>
<dbReference type="RefSeq" id="WP_188679822.1">
    <property type="nucleotide sequence ID" value="NZ_BMNY01000001.1"/>
</dbReference>
<reference evidence="7" key="2">
    <citation type="submission" date="2022-09" db="EMBL/GenBank/DDBJ databases">
        <authorList>
            <person name="Sun Q."/>
            <person name="Ohkuma M."/>
        </authorList>
    </citation>
    <scope>NUCLEOTIDE SEQUENCE</scope>
    <source>
        <strain evidence="7">JCM 13583</strain>
    </source>
</reference>
<dbReference type="InterPro" id="IPR036250">
    <property type="entry name" value="AcylCo_DH-like_C"/>
</dbReference>
<dbReference type="Gene3D" id="1.10.540.10">
    <property type="entry name" value="Acyl-CoA dehydrogenase/oxidase, N-terminal domain"/>
    <property type="match status" value="1"/>
</dbReference>
<dbReference type="PANTHER" id="PTHR43884:SF12">
    <property type="entry name" value="ISOVALERYL-COA DEHYDROGENASE, MITOCHONDRIAL-RELATED"/>
    <property type="match status" value="1"/>
</dbReference>
<reference evidence="7" key="1">
    <citation type="journal article" date="2014" name="Int. J. Syst. Evol. Microbiol.">
        <title>Complete genome sequence of Corynebacterium casei LMG S-19264T (=DSM 44701T), isolated from a smear-ripened cheese.</title>
        <authorList>
            <consortium name="US DOE Joint Genome Institute (JGI-PGF)"/>
            <person name="Walter F."/>
            <person name="Albersmeier A."/>
            <person name="Kalinowski J."/>
            <person name="Ruckert C."/>
        </authorList>
    </citation>
    <scope>NUCLEOTIDE SEQUENCE</scope>
    <source>
        <strain evidence="7">JCM 13583</strain>
    </source>
</reference>
<gene>
    <name evidence="7" type="ORF">GCM10007108_03750</name>
</gene>
<dbReference type="Gene3D" id="1.20.140.10">
    <property type="entry name" value="Butyryl-CoA Dehydrogenase, subunit A, domain 3"/>
    <property type="match status" value="1"/>
</dbReference>
<evidence type="ECO:0000256" key="4">
    <source>
        <dbReference type="ARBA" id="ARBA00022827"/>
    </source>
</evidence>
<dbReference type="PANTHER" id="PTHR43884">
    <property type="entry name" value="ACYL-COA DEHYDROGENASE"/>
    <property type="match status" value="1"/>
</dbReference>
<dbReference type="InterPro" id="IPR013786">
    <property type="entry name" value="AcylCoA_DH/ox_N"/>
</dbReference>
<dbReference type="InterPro" id="IPR037069">
    <property type="entry name" value="AcylCoA_DH/ox_N_sf"/>
</dbReference>
<dbReference type="InterPro" id="IPR006089">
    <property type="entry name" value="Acyl-CoA_DH_CS"/>
</dbReference>
<dbReference type="Pfam" id="PF00441">
    <property type="entry name" value="Acyl-CoA_dh_1"/>
    <property type="match status" value="1"/>
</dbReference>
<sequence>MPSEELQLLRNTADSFAQQAISPRVNEIEEGGIPDDLLGQLRAQGFYAALIPQEAGGSGLDMQSYLALLHSISRVSPTVGATMLYVNSVLGNALKKRVELLSGIVQGSVKVSASPSIFYGTSDLSGPGGVLQVSNVLCPGGDYVILNDGGSLRLLSGRFTWEHRKALGMRSIGLASLRAEAFRTEDLGTSAQEVIEATDLPVAAVSLGITEGAVQKAMDYSRVRTTFNVPLKDYEPVAQPLARIVATKDILLQALMSADNPREALAVKVNALELMKEAVRVALQVHGGYGYFRDFGVEKFYRDSAALTAMFSDTRNDMRRLASEVYGERAGFI</sequence>
<dbReference type="EMBL" id="BMNY01000001">
    <property type="protein sequence ID" value="GGM68858.1"/>
    <property type="molecule type" value="Genomic_DNA"/>
</dbReference>
<evidence type="ECO:0000259" key="5">
    <source>
        <dbReference type="Pfam" id="PF00441"/>
    </source>
</evidence>
<comment type="caution">
    <text evidence="7">The sequence shown here is derived from an EMBL/GenBank/DDBJ whole genome shotgun (WGS) entry which is preliminary data.</text>
</comment>
<feature type="domain" description="Acyl-CoA dehydrogenase/oxidase C-terminal" evidence="5">
    <location>
        <begin position="197"/>
        <end position="308"/>
    </location>
</feature>
<evidence type="ECO:0000256" key="1">
    <source>
        <dbReference type="ARBA" id="ARBA00001974"/>
    </source>
</evidence>
<name>A0AA37F8W5_9ARCH</name>
<dbReference type="PROSITE" id="PS00073">
    <property type="entry name" value="ACYL_COA_DH_2"/>
    <property type="match status" value="1"/>
</dbReference>
<keyword evidence="8" id="KW-1185">Reference proteome</keyword>
<evidence type="ECO:0000259" key="6">
    <source>
        <dbReference type="Pfam" id="PF02771"/>
    </source>
</evidence>
<feature type="domain" description="Acyl-CoA dehydrogenase/oxidase N-terminal" evidence="6">
    <location>
        <begin position="3"/>
        <end position="94"/>
    </location>
</feature>
<dbReference type="GO" id="GO:0050660">
    <property type="term" value="F:flavin adenine dinucleotide binding"/>
    <property type="evidence" value="ECO:0007669"/>
    <property type="project" value="InterPro"/>
</dbReference>
<proteinExistence type="inferred from homology"/>
<comment type="cofactor">
    <cofactor evidence="1">
        <name>FAD</name>
        <dbReference type="ChEBI" id="CHEBI:57692"/>
    </cofactor>
</comment>
<dbReference type="SUPFAM" id="SSF47203">
    <property type="entry name" value="Acyl-CoA dehydrogenase C-terminal domain-like"/>
    <property type="match status" value="1"/>
</dbReference>
<dbReference type="Pfam" id="PF02771">
    <property type="entry name" value="Acyl-CoA_dh_N"/>
    <property type="match status" value="1"/>
</dbReference>
<protein>
    <recommendedName>
        <fullName evidence="9">Acyl-CoA dehydrogenase</fullName>
    </recommendedName>
</protein>
<evidence type="ECO:0008006" key="9">
    <source>
        <dbReference type="Google" id="ProtNLM"/>
    </source>
</evidence>
<evidence type="ECO:0000313" key="7">
    <source>
        <dbReference type="EMBL" id="GGM68858.1"/>
    </source>
</evidence>
<comment type="similarity">
    <text evidence="2">Belongs to the acyl-CoA dehydrogenase family.</text>
</comment>
<dbReference type="GO" id="GO:0003995">
    <property type="term" value="F:acyl-CoA dehydrogenase activity"/>
    <property type="evidence" value="ECO:0007669"/>
    <property type="project" value="InterPro"/>
</dbReference>
<dbReference type="InterPro" id="IPR009100">
    <property type="entry name" value="AcylCoA_DH/oxidase_NM_dom_sf"/>
</dbReference>
<keyword evidence="3" id="KW-0285">Flavoprotein</keyword>
<keyword evidence="4" id="KW-0274">FAD</keyword>
<dbReference type="Proteomes" id="UP000632195">
    <property type="component" value="Unassembled WGS sequence"/>
</dbReference>
<evidence type="ECO:0000256" key="2">
    <source>
        <dbReference type="ARBA" id="ARBA00009347"/>
    </source>
</evidence>
<dbReference type="InterPro" id="IPR009075">
    <property type="entry name" value="AcylCo_DH/oxidase_C"/>
</dbReference>
<evidence type="ECO:0000256" key="3">
    <source>
        <dbReference type="ARBA" id="ARBA00022630"/>
    </source>
</evidence>
<organism evidence="7 8">
    <name type="scientific">Thermogymnomonas acidicola</name>
    <dbReference type="NCBI Taxonomy" id="399579"/>
    <lineage>
        <taxon>Archaea</taxon>
        <taxon>Methanobacteriati</taxon>
        <taxon>Thermoplasmatota</taxon>
        <taxon>Thermoplasmata</taxon>
        <taxon>Thermoplasmatales</taxon>
        <taxon>Thermogymnomonas</taxon>
    </lineage>
</organism>
<evidence type="ECO:0000313" key="8">
    <source>
        <dbReference type="Proteomes" id="UP000632195"/>
    </source>
</evidence>